<keyword evidence="2" id="KW-1185">Reference proteome</keyword>
<sequence>QVLPHRIPELIHTCAEDYSALNFKVMHIYLFYYMSHVCQFYIKPDHIVFNLLPAPLLAPIKECYTPLSSPVVCRRLIQTIYLQLLKLLQQCTEIAPILMVIDANAVEEVLPLMGGLADLMENDYYMGGVGNGQGLHR</sequence>
<reference evidence="1 2" key="1">
    <citation type="submission" date="2014-04" db="EMBL/GenBank/DDBJ databases">
        <authorList>
            <consortium name="DOE Joint Genome Institute"/>
            <person name="Kuo A."/>
            <person name="Kohler A."/>
            <person name="Jargeat P."/>
            <person name="Nagy L.G."/>
            <person name="Floudas D."/>
            <person name="Copeland A."/>
            <person name="Barry K.W."/>
            <person name="Cichocki N."/>
            <person name="Veneault-Fourrey C."/>
            <person name="LaButti K."/>
            <person name="Lindquist E.A."/>
            <person name="Lipzen A."/>
            <person name="Lundell T."/>
            <person name="Morin E."/>
            <person name="Murat C."/>
            <person name="Sun H."/>
            <person name="Tunlid A."/>
            <person name="Henrissat B."/>
            <person name="Grigoriev I.V."/>
            <person name="Hibbett D.S."/>
            <person name="Martin F."/>
            <person name="Nordberg H.P."/>
            <person name="Cantor M.N."/>
            <person name="Hua S.X."/>
        </authorList>
    </citation>
    <scope>NUCLEOTIDE SEQUENCE [LARGE SCALE GENOMIC DNA]</scope>
    <source>
        <strain evidence="1 2">Ve08.2h10</strain>
    </source>
</reference>
<dbReference type="EMBL" id="KN827710">
    <property type="protein sequence ID" value="KIK76034.1"/>
    <property type="molecule type" value="Genomic_DNA"/>
</dbReference>
<proteinExistence type="predicted"/>
<reference evidence="2" key="2">
    <citation type="submission" date="2015-01" db="EMBL/GenBank/DDBJ databases">
        <title>Evolutionary Origins and Diversification of the Mycorrhizal Mutualists.</title>
        <authorList>
            <consortium name="DOE Joint Genome Institute"/>
            <consortium name="Mycorrhizal Genomics Consortium"/>
            <person name="Kohler A."/>
            <person name="Kuo A."/>
            <person name="Nagy L.G."/>
            <person name="Floudas D."/>
            <person name="Copeland A."/>
            <person name="Barry K.W."/>
            <person name="Cichocki N."/>
            <person name="Veneault-Fourrey C."/>
            <person name="LaButti K."/>
            <person name="Lindquist E.A."/>
            <person name="Lipzen A."/>
            <person name="Lundell T."/>
            <person name="Morin E."/>
            <person name="Murat C."/>
            <person name="Riley R."/>
            <person name="Ohm R."/>
            <person name="Sun H."/>
            <person name="Tunlid A."/>
            <person name="Henrissat B."/>
            <person name="Grigoriev I.V."/>
            <person name="Hibbett D.S."/>
            <person name="Martin F."/>
        </authorList>
    </citation>
    <scope>NUCLEOTIDE SEQUENCE [LARGE SCALE GENOMIC DNA]</scope>
    <source>
        <strain evidence="2">Ve08.2h10</strain>
    </source>
</reference>
<dbReference type="AlphaFoldDB" id="A0A0D0D749"/>
<accession>A0A0D0D749</accession>
<organism evidence="1 2">
    <name type="scientific">Paxillus rubicundulus Ve08.2h10</name>
    <dbReference type="NCBI Taxonomy" id="930991"/>
    <lineage>
        <taxon>Eukaryota</taxon>
        <taxon>Fungi</taxon>
        <taxon>Dikarya</taxon>
        <taxon>Basidiomycota</taxon>
        <taxon>Agaricomycotina</taxon>
        <taxon>Agaricomycetes</taxon>
        <taxon>Agaricomycetidae</taxon>
        <taxon>Boletales</taxon>
        <taxon>Paxilineae</taxon>
        <taxon>Paxillaceae</taxon>
        <taxon>Paxillus</taxon>
    </lineage>
</organism>
<dbReference type="HOGENOM" id="CLU_090385_1_0_1"/>
<dbReference type="Proteomes" id="UP000054538">
    <property type="component" value="Unassembled WGS sequence"/>
</dbReference>
<protein>
    <submittedName>
        <fullName evidence="1">Uncharacterized protein</fullName>
    </submittedName>
</protein>
<dbReference type="STRING" id="930991.A0A0D0D749"/>
<name>A0A0D0D749_9AGAM</name>
<gene>
    <name evidence="1" type="ORF">PAXRUDRAFT_171052</name>
</gene>
<evidence type="ECO:0000313" key="2">
    <source>
        <dbReference type="Proteomes" id="UP000054538"/>
    </source>
</evidence>
<feature type="non-terminal residue" evidence="1">
    <location>
        <position position="1"/>
    </location>
</feature>
<evidence type="ECO:0000313" key="1">
    <source>
        <dbReference type="EMBL" id="KIK76034.1"/>
    </source>
</evidence>
<dbReference type="InParanoid" id="A0A0D0D749"/>